<dbReference type="InterPro" id="IPR000801">
    <property type="entry name" value="Esterase-like"/>
</dbReference>
<keyword evidence="2" id="KW-1185">Reference proteome</keyword>
<accession>A0A4Q1RFK1</accession>
<evidence type="ECO:0008006" key="3">
    <source>
        <dbReference type="Google" id="ProtNLM"/>
    </source>
</evidence>
<name>A0A4Q1RFK1_9FIRM</name>
<dbReference type="Gene3D" id="3.40.50.1820">
    <property type="entry name" value="alpha/beta hydrolase"/>
    <property type="match status" value="1"/>
</dbReference>
<dbReference type="Proteomes" id="UP000290106">
    <property type="component" value="Unassembled WGS sequence"/>
</dbReference>
<sequence length="260" mass="30078">MPQMHCNFFSYALGHGADLTITLPGVSPCDMDDPVLLTHQMPEKFPVLYLLHGHGNDYLSWERFTCVSRYAEEYRIAVVSASVGNSLYMDTIYGEKFYDFIGKELPEFVKAYFPISDRPEDTYIAGASMGGYGALIHAMTDTEQYRAVGAFSPATVWSKEMEERVGHKYPDAMDLYQTIKDDLDAGKKLPDIFFCVGNNDFLIESVDQFEEYLNSLKIEHRFDRVDGYEHEWRFWELELPKFLDWLPRTDSYAKMGKHKM</sequence>
<dbReference type="SUPFAM" id="SSF53474">
    <property type="entry name" value="alpha/beta-Hydrolases"/>
    <property type="match status" value="1"/>
</dbReference>
<proteinExistence type="predicted"/>
<organism evidence="1 2">
    <name type="scientific">Blautia faecicola</name>
    <dbReference type="NCBI Taxonomy" id="2509240"/>
    <lineage>
        <taxon>Bacteria</taxon>
        <taxon>Bacillati</taxon>
        <taxon>Bacillota</taxon>
        <taxon>Clostridia</taxon>
        <taxon>Lachnospirales</taxon>
        <taxon>Lachnospiraceae</taxon>
        <taxon>Blautia</taxon>
    </lineage>
</organism>
<dbReference type="RefSeq" id="WP_129257056.1">
    <property type="nucleotide sequence ID" value="NZ_SDKC01000001.1"/>
</dbReference>
<comment type="caution">
    <text evidence="1">The sequence shown here is derived from an EMBL/GenBank/DDBJ whole genome shotgun (WGS) entry which is preliminary data.</text>
</comment>
<dbReference type="Pfam" id="PF00756">
    <property type="entry name" value="Esterase"/>
    <property type="match status" value="1"/>
</dbReference>
<dbReference type="EMBL" id="SDKC01000001">
    <property type="protein sequence ID" value="RXS74380.1"/>
    <property type="molecule type" value="Genomic_DNA"/>
</dbReference>
<dbReference type="PANTHER" id="PTHR48098">
    <property type="entry name" value="ENTEROCHELIN ESTERASE-RELATED"/>
    <property type="match status" value="1"/>
</dbReference>
<dbReference type="PANTHER" id="PTHR48098:SF1">
    <property type="entry name" value="DIACYLGLYCEROL ACYLTRANSFERASE_MYCOLYLTRANSFERASE AG85A"/>
    <property type="match status" value="1"/>
</dbReference>
<evidence type="ECO:0000313" key="1">
    <source>
        <dbReference type="EMBL" id="RXS74380.1"/>
    </source>
</evidence>
<dbReference type="OrthoDB" id="9803578at2"/>
<dbReference type="GO" id="GO:0016747">
    <property type="term" value="F:acyltransferase activity, transferring groups other than amino-acyl groups"/>
    <property type="evidence" value="ECO:0007669"/>
    <property type="project" value="TreeGrafter"/>
</dbReference>
<protein>
    <recommendedName>
        <fullName evidence="3">Esterase family protein</fullName>
    </recommendedName>
</protein>
<dbReference type="AlphaFoldDB" id="A0A4Q1RFK1"/>
<dbReference type="InterPro" id="IPR029058">
    <property type="entry name" value="AB_hydrolase_fold"/>
</dbReference>
<evidence type="ECO:0000313" key="2">
    <source>
        <dbReference type="Proteomes" id="UP000290106"/>
    </source>
</evidence>
<reference evidence="1 2" key="1">
    <citation type="submission" date="2019-01" db="EMBL/GenBank/DDBJ databases">
        <title>Blautia sp. nov. KGMB01111 isolated human feces.</title>
        <authorList>
            <person name="Park J.-E."/>
            <person name="Kim J.-S."/>
            <person name="Park S.-H."/>
        </authorList>
    </citation>
    <scope>NUCLEOTIDE SEQUENCE [LARGE SCALE GENOMIC DNA]</scope>
    <source>
        <strain evidence="1 2">KGMB01111</strain>
    </source>
</reference>
<gene>
    <name evidence="1" type="ORF">ETP43_03500</name>
</gene>
<dbReference type="InterPro" id="IPR050583">
    <property type="entry name" value="Mycobacterial_A85_antigen"/>
</dbReference>